<evidence type="ECO:0000313" key="5">
    <source>
        <dbReference type="Proteomes" id="UP000054630"/>
    </source>
</evidence>
<dbReference type="OrthoDB" id="60822at2759"/>
<keyword evidence="3" id="KW-0472">Membrane</keyword>
<dbReference type="Proteomes" id="UP000054630">
    <property type="component" value="Unassembled WGS sequence"/>
</dbReference>
<proteinExistence type="predicted"/>
<organism evidence="4 5">
    <name type="scientific">Trichinella nelsoni</name>
    <dbReference type="NCBI Taxonomy" id="6336"/>
    <lineage>
        <taxon>Eukaryota</taxon>
        <taxon>Metazoa</taxon>
        <taxon>Ecdysozoa</taxon>
        <taxon>Nematoda</taxon>
        <taxon>Enoplea</taxon>
        <taxon>Dorylaimia</taxon>
        <taxon>Trichinellida</taxon>
        <taxon>Trichinellidae</taxon>
        <taxon>Trichinella</taxon>
    </lineage>
</organism>
<accession>A0A0V0RIL4</accession>
<reference evidence="4 5" key="1">
    <citation type="submission" date="2015-01" db="EMBL/GenBank/DDBJ databases">
        <title>Evolution of Trichinella species and genotypes.</title>
        <authorList>
            <person name="Korhonen P.K."/>
            <person name="Edoardo P."/>
            <person name="Giuseppe L.R."/>
            <person name="Gasser R.B."/>
        </authorList>
    </citation>
    <scope>NUCLEOTIDE SEQUENCE [LARGE SCALE GENOMIC DNA]</scope>
    <source>
        <strain evidence="4">ISS37</strain>
    </source>
</reference>
<keyword evidence="2" id="KW-0676">Redox-active center</keyword>
<comment type="caution">
    <text evidence="4">The sequence shown here is derived from an EMBL/GenBank/DDBJ whole genome shotgun (WGS) entry which is preliminary data.</text>
</comment>
<dbReference type="Pfam" id="PF10262">
    <property type="entry name" value="Rdx"/>
    <property type="match status" value="1"/>
</dbReference>
<sequence>MSGVVFCVLSIFAVLSLRDLRYSDANLKQENMHPDEDEPKRAAGKMAPQTITFLYWYTYIILFVFLFICDIDRYKQAFEDYARLIQSQFPGVVVKGETYPPPPYKATVAEVIRALKIVLILCILFEVDLAFLLNISIPPIYVWAMQNKVSACLMLFFMSTAIENYLLSTGAFEIFMNDIPLWSKLDVGRIPQITELFGIINAHLNLSYTLS</sequence>
<dbReference type="InterPro" id="IPR011893">
    <property type="entry name" value="Selenoprotein_Rdx-typ"/>
</dbReference>
<dbReference type="STRING" id="6336.A0A0V0RIL4"/>
<evidence type="ECO:0000256" key="2">
    <source>
        <dbReference type="ARBA" id="ARBA00023284"/>
    </source>
</evidence>
<keyword evidence="3" id="KW-0812">Transmembrane</keyword>
<evidence type="ECO:0000256" key="3">
    <source>
        <dbReference type="SAM" id="Phobius"/>
    </source>
</evidence>
<dbReference type="AlphaFoldDB" id="A0A0V0RIL4"/>
<dbReference type="GO" id="GO:0004791">
    <property type="term" value="F:thioredoxin-disulfide reductase (NADPH) activity"/>
    <property type="evidence" value="ECO:0007669"/>
    <property type="project" value="TreeGrafter"/>
</dbReference>
<dbReference type="GO" id="GO:0045454">
    <property type="term" value="P:cell redox homeostasis"/>
    <property type="evidence" value="ECO:0007669"/>
    <property type="project" value="TreeGrafter"/>
</dbReference>
<dbReference type="PANTHER" id="PTHR13544">
    <property type="entry name" value="SELENOPROTEIN T"/>
    <property type="match status" value="1"/>
</dbReference>
<feature type="transmembrane region" description="Helical" evidence="3">
    <location>
        <begin position="47"/>
        <end position="68"/>
    </location>
</feature>
<dbReference type="InterPro" id="IPR019389">
    <property type="entry name" value="Selenoprotein_T"/>
</dbReference>
<keyword evidence="1" id="KW-0732">Signal</keyword>
<dbReference type="SUPFAM" id="SSF52833">
    <property type="entry name" value="Thioredoxin-like"/>
    <property type="match status" value="1"/>
</dbReference>
<evidence type="ECO:0000256" key="1">
    <source>
        <dbReference type="ARBA" id="ARBA00022729"/>
    </source>
</evidence>
<feature type="transmembrane region" description="Helical" evidence="3">
    <location>
        <begin position="117"/>
        <end position="142"/>
    </location>
</feature>
<dbReference type="NCBIfam" id="TIGR02174">
    <property type="entry name" value="CXXU_selWTH"/>
    <property type="match status" value="1"/>
</dbReference>
<dbReference type="InterPro" id="IPR036249">
    <property type="entry name" value="Thioredoxin-like_sf"/>
</dbReference>
<evidence type="ECO:0000313" key="4">
    <source>
        <dbReference type="EMBL" id="KRX14136.1"/>
    </source>
</evidence>
<name>A0A0V0RIL4_9BILA</name>
<protein>
    <submittedName>
        <fullName evidence="4">Selenoprotein T</fullName>
    </submittedName>
</protein>
<gene>
    <name evidence="4" type="primary">selt2</name>
    <name evidence="4" type="ORF">T07_5064</name>
</gene>
<keyword evidence="3" id="KW-1133">Transmembrane helix</keyword>
<keyword evidence="5" id="KW-1185">Reference proteome</keyword>
<dbReference type="GO" id="GO:0005789">
    <property type="term" value="C:endoplasmic reticulum membrane"/>
    <property type="evidence" value="ECO:0007669"/>
    <property type="project" value="TreeGrafter"/>
</dbReference>
<dbReference type="EMBL" id="JYDL01000170">
    <property type="protein sequence ID" value="KRX14136.1"/>
    <property type="molecule type" value="Genomic_DNA"/>
</dbReference>
<feature type="transmembrane region" description="Helical" evidence="3">
    <location>
        <begin position="148"/>
        <end position="167"/>
    </location>
</feature>
<dbReference type="PANTHER" id="PTHR13544:SF0">
    <property type="entry name" value="THIOREDOXIN REDUCTASE-LIKE SELENOPROTEIN T"/>
    <property type="match status" value="1"/>
</dbReference>